<accession>D8QTM6</accession>
<dbReference type="OMA" id="CEIWERD"/>
<evidence type="ECO:0008006" key="11">
    <source>
        <dbReference type="Google" id="ProtNLM"/>
    </source>
</evidence>
<dbReference type="AlphaFoldDB" id="D8QTM6"/>
<dbReference type="STRING" id="88036.D8QTM6"/>
<dbReference type="KEGG" id="smo:SELMODRAFT_23827"/>
<dbReference type="Proteomes" id="UP000001514">
    <property type="component" value="Unassembled WGS sequence"/>
</dbReference>
<dbReference type="GO" id="GO:0016020">
    <property type="term" value="C:membrane"/>
    <property type="evidence" value="ECO:0007669"/>
    <property type="project" value="UniProtKB-SubCell"/>
</dbReference>
<feature type="non-terminal residue" evidence="9">
    <location>
        <position position="273"/>
    </location>
</feature>
<dbReference type="InParanoid" id="D8QTM6"/>
<feature type="transmembrane region" description="Helical" evidence="8">
    <location>
        <begin position="191"/>
        <end position="210"/>
    </location>
</feature>
<keyword evidence="4" id="KW-0677">Repeat</keyword>
<evidence type="ECO:0000256" key="8">
    <source>
        <dbReference type="SAM" id="Phobius"/>
    </source>
</evidence>
<dbReference type="PRINTS" id="PR00926">
    <property type="entry name" value="MITOCARRIER"/>
</dbReference>
<comment type="similarity">
    <text evidence="7">Belongs to the mitochondrial carrier (TC 2.A.29) family.</text>
</comment>
<dbReference type="GO" id="GO:0055085">
    <property type="term" value="P:transmembrane transport"/>
    <property type="evidence" value="ECO:0007669"/>
    <property type="project" value="InterPro"/>
</dbReference>
<keyword evidence="8" id="KW-1133">Transmembrane helix</keyword>
<proteinExistence type="inferred from homology"/>
<reference evidence="9 10" key="1">
    <citation type="journal article" date="2011" name="Science">
        <title>The Selaginella genome identifies genetic changes associated with the evolution of vascular plants.</title>
        <authorList>
            <person name="Banks J.A."/>
            <person name="Nishiyama T."/>
            <person name="Hasebe M."/>
            <person name="Bowman J.L."/>
            <person name="Gribskov M."/>
            <person name="dePamphilis C."/>
            <person name="Albert V.A."/>
            <person name="Aono N."/>
            <person name="Aoyama T."/>
            <person name="Ambrose B.A."/>
            <person name="Ashton N.W."/>
            <person name="Axtell M.J."/>
            <person name="Barker E."/>
            <person name="Barker M.S."/>
            <person name="Bennetzen J.L."/>
            <person name="Bonawitz N.D."/>
            <person name="Chapple C."/>
            <person name="Cheng C."/>
            <person name="Correa L.G."/>
            <person name="Dacre M."/>
            <person name="DeBarry J."/>
            <person name="Dreyer I."/>
            <person name="Elias M."/>
            <person name="Engstrom E.M."/>
            <person name="Estelle M."/>
            <person name="Feng L."/>
            <person name="Finet C."/>
            <person name="Floyd S.K."/>
            <person name="Frommer W.B."/>
            <person name="Fujita T."/>
            <person name="Gramzow L."/>
            <person name="Gutensohn M."/>
            <person name="Harholt J."/>
            <person name="Hattori M."/>
            <person name="Heyl A."/>
            <person name="Hirai T."/>
            <person name="Hiwatashi Y."/>
            <person name="Ishikawa M."/>
            <person name="Iwata M."/>
            <person name="Karol K.G."/>
            <person name="Koehler B."/>
            <person name="Kolukisaoglu U."/>
            <person name="Kubo M."/>
            <person name="Kurata T."/>
            <person name="Lalonde S."/>
            <person name="Li K."/>
            <person name="Li Y."/>
            <person name="Litt A."/>
            <person name="Lyons E."/>
            <person name="Manning G."/>
            <person name="Maruyama T."/>
            <person name="Michael T.P."/>
            <person name="Mikami K."/>
            <person name="Miyazaki S."/>
            <person name="Morinaga S."/>
            <person name="Murata T."/>
            <person name="Mueller-Roeber B."/>
            <person name="Nelson D.R."/>
            <person name="Obara M."/>
            <person name="Oguri Y."/>
            <person name="Olmstead R.G."/>
            <person name="Onodera N."/>
            <person name="Petersen B.L."/>
            <person name="Pils B."/>
            <person name="Prigge M."/>
            <person name="Rensing S.A."/>
            <person name="Riano-Pachon D.M."/>
            <person name="Roberts A.W."/>
            <person name="Sato Y."/>
            <person name="Scheller H.V."/>
            <person name="Schulz B."/>
            <person name="Schulz C."/>
            <person name="Shakirov E.V."/>
            <person name="Shibagaki N."/>
            <person name="Shinohara N."/>
            <person name="Shippen D.E."/>
            <person name="Soerensen I."/>
            <person name="Sotooka R."/>
            <person name="Sugimoto N."/>
            <person name="Sugita M."/>
            <person name="Sumikawa N."/>
            <person name="Tanurdzic M."/>
            <person name="Theissen G."/>
            <person name="Ulvskov P."/>
            <person name="Wakazuki S."/>
            <person name="Weng J.K."/>
            <person name="Willats W.W."/>
            <person name="Wipf D."/>
            <person name="Wolf P.G."/>
            <person name="Yang L."/>
            <person name="Zimmer A.D."/>
            <person name="Zhu Q."/>
            <person name="Mitros T."/>
            <person name="Hellsten U."/>
            <person name="Loque D."/>
            <person name="Otillar R."/>
            <person name="Salamov A."/>
            <person name="Schmutz J."/>
            <person name="Shapiro H."/>
            <person name="Lindquist E."/>
            <person name="Lucas S."/>
            <person name="Rokhsar D."/>
            <person name="Grigoriev I.V."/>
        </authorList>
    </citation>
    <scope>NUCLEOTIDE SEQUENCE [LARGE SCALE GENOMIC DNA]</scope>
</reference>
<evidence type="ECO:0000256" key="2">
    <source>
        <dbReference type="ARBA" id="ARBA00022448"/>
    </source>
</evidence>
<sequence>LKNFLCGGFAGLVSRTAVAPLDLIKTHLITSHGVHGYHKSATDIFCEIWERDGWLGLFRGNGVNCIRVAPCKAIELCTFEVVKKMLSSQGNPFCGVAAPVAGGAAGMAGTLATYPLELIRTRISLQAWSPFLCGSALLCQWLTLGFSALYAGLTPSILGVFPYAATNYFVYDGLRSAYHRATGKRHVPTGLTLLFGAVAAAASSAVTYPLEVARRQMQLGSVALVARNSTLDVVRQIYAEEGFLALYRGLGTTWLKLVPAAGISFVCYEAARR</sequence>
<dbReference type="InterPro" id="IPR023395">
    <property type="entry name" value="MCP_dom_sf"/>
</dbReference>
<evidence type="ECO:0000256" key="4">
    <source>
        <dbReference type="ARBA" id="ARBA00022737"/>
    </source>
</evidence>
<dbReference type="Gene3D" id="1.50.40.10">
    <property type="entry name" value="Mitochondrial carrier domain"/>
    <property type="match status" value="1"/>
</dbReference>
<keyword evidence="2 7" id="KW-0813">Transport</keyword>
<dbReference type="EMBL" id="GL377566">
    <property type="protein sequence ID" value="EFJ37138.1"/>
    <property type="molecule type" value="Genomic_DNA"/>
</dbReference>
<dbReference type="InterPro" id="IPR018108">
    <property type="entry name" value="MCP_transmembrane"/>
</dbReference>
<dbReference type="SUPFAM" id="SSF103506">
    <property type="entry name" value="Mitochondrial carrier"/>
    <property type="match status" value="1"/>
</dbReference>
<dbReference type="PANTHER" id="PTHR24089">
    <property type="entry name" value="SOLUTE CARRIER FAMILY 25"/>
    <property type="match status" value="1"/>
</dbReference>
<feature type="repeat" description="Solcar" evidence="6">
    <location>
        <begin position="187"/>
        <end position="273"/>
    </location>
</feature>
<evidence type="ECO:0000256" key="7">
    <source>
        <dbReference type="RuleBase" id="RU000488"/>
    </source>
</evidence>
<keyword evidence="5 6" id="KW-0472">Membrane</keyword>
<dbReference type="Pfam" id="PF00153">
    <property type="entry name" value="Mito_carr"/>
    <property type="match status" value="3"/>
</dbReference>
<evidence type="ECO:0000313" key="9">
    <source>
        <dbReference type="EMBL" id="EFJ37138.1"/>
    </source>
</evidence>
<dbReference type="PROSITE" id="PS50920">
    <property type="entry name" value="SOLCAR"/>
    <property type="match status" value="3"/>
</dbReference>
<evidence type="ECO:0000313" key="10">
    <source>
        <dbReference type="Proteomes" id="UP000001514"/>
    </source>
</evidence>
<dbReference type="eggNOG" id="KOG0752">
    <property type="taxonomic scope" value="Eukaryota"/>
</dbReference>
<organism evidence="10">
    <name type="scientific">Selaginella moellendorffii</name>
    <name type="common">Spikemoss</name>
    <dbReference type="NCBI Taxonomy" id="88036"/>
    <lineage>
        <taxon>Eukaryota</taxon>
        <taxon>Viridiplantae</taxon>
        <taxon>Streptophyta</taxon>
        <taxon>Embryophyta</taxon>
        <taxon>Tracheophyta</taxon>
        <taxon>Lycopodiopsida</taxon>
        <taxon>Selaginellales</taxon>
        <taxon>Selaginellaceae</taxon>
        <taxon>Selaginella</taxon>
    </lineage>
</organism>
<evidence type="ECO:0000256" key="1">
    <source>
        <dbReference type="ARBA" id="ARBA00004141"/>
    </source>
</evidence>
<feature type="repeat" description="Solcar" evidence="6">
    <location>
        <begin position="93"/>
        <end position="177"/>
    </location>
</feature>
<name>D8QTM6_SELML</name>
<feature type="transmembrane region" description="Helical" evidence="8">
    <location>
        <begin position="149"/>
        <end position="170"/>
    </location>
</feature>
<gene>
    <name evidence="9" type="ORF">SELMODRAFT_23827</name>
</gene>
<keyword evidence="10" id="KW-1185">Reference proteome</keyword>
<feature type="repeat" description="Solcar" evidence="6">
    <location>
        <begin position="2"/>
        <end position="85"/>
    </location>
</feature>
<dbReference type="HOGENOM" id="CLU_015166_10_2_1"/>
<keyword evidence="3 6" id="KW-0812">Transmembrane</keyword>
<dbReference type="Gramene" id="EFJ37138">
    <property type="protein sequence ID" value="EFJ37138"/>
    <property type="gene ID" value="SELMODRAFT_23827"/>
</dbReference>
<evidence type="ECO:0000256" key="6">
    <source>
        <dbReference type="PROSITE-ProRule" id="PRU00282"/>
    </source>
</evidence>
<dbReference type="InterPro" id="IPR002067">
    <property type="entry name" value="MCP"/>
</dbReference>
<comment type="subcellular location">
    <subcellularLocation>
        <location evidence="1">Membrane</location>
        <topology evidence="1">Multi-pass membrane protein</topology>
    </subcellularLocation>
</comment>
<feature type="non-terminal residue" evidence="9">
    <location>
        <position position="1"/>
    </location>
</feature>
<evidence type="ECO:0000256" key="3">
    <source>
        <dbReference type="ARBA" id="ARBA00022692"/>
    </source>
</evidence>
<protein>
    <recommendedName>
        <fullName evidence="11">Mitochondrial carrier protein</fullName>
    </recommendedName>
</protein>
<evidence type="ECO:0000256" key="5">
    <source>
        <dbReference type="ARBA" id="ARBA00023136"/>
    </source>
</evidence>